<comment type="caution">
    <text evidence="2">The sequence shown here is derived from an EMBL/GenBank/DDBJ whole genome shotgun (WGS) entry which is preliminary data.</text>
</comment>
<sequence>MFPLTPESFKGGVDNSRPRKPRANCYSTSVSPFDAELGIELQDVISAAEHNAGGLHLDTNAWLVSFD</sequence>
<proteinExistence type="predicted"/>
<reference evidence="2" key="1">
    <citation type="journal article" date="2023" name="G3 (Bethesda)">
        <title>A reference genome for the long-term kleptoplast-retaining sea slug Elysia crispata morphotype clarki.</title>
        <authorList>
            <person name="Eastman K.E."/>
            <person name="Pendleton A.L."/>
            <person name="Shaikh M.A."/>
            <person name="Suttiyut T."/>
            <person name="Ogas R."/>
            <person name="Tomko P."/>
            <person name="Gavelis G."/>
            <person name="Widhalm J.R."/>
            <person name="Wisecaver J.H."/>
        </authorList>
    </citation>
    <scope>NUCLEOTIDE SEQUENCE</scope>
    <source>
        <strain evidence="2">ECLA1</strain>
    </source>
</reference>
<gene>
    <name evidence="2" type="ORF">RRG08_044645</name>
</gene>
<dbReference type="Proteomes" id="UP001283361">
    <property type="component" value="Unassembled WGS sequence"/>
</dbReference>
<feature type="region of interest" description="Disordered" evidence="1">
    <location>
        <begin position="1"/>
        <end position="24"/>
    </location>
</feature>
<protein>
    <submittedName>
        <fullName evidence="2">Uncharacterized protein</fullName>
    </submittedName>
</protein>
<name>A0AAE1B4T4_9GAST</name>
<dbReference type="EMBL" id="JAWDGP010000529">
    <property type="protein sequence ID" value="KAK3799884.1"/>
    <property type="molecule type" value="Genomic_DNA"/>
</dbReference>
<evidence type="ECO:0000313" key="2">
    <source>
        <dbReference type="EMBL" id="KAK3799884.1"/>
    </source>
</evidence>
<evidence type="ECO:0000313" key="3">
    <source>
        <dbReference type="Proteomes" id="UP001283361"/>
    </source>
</evidence>
<evidence type="ECO:0000256" key="1">
    <source>
        <dbReference type="SAM" id="MobiDB-lite"/>
    </source>
</evidence>
<organism evidence="2 3">
    <name type="scientific">Elysia crispata</name>
    <name type="common">lettuce slug</name>
    <dbReference type="NCBI Taxonomy" id="231223"/>
    <lineage>
        <taxon>Eukaryota</taxon>
        <taxon>Metazoa</taxon>
        <taxon>Spiralia</taxon>
        <taxon>Lophotrochozoa</taxon>
        <taxon>Mollusca</taxon>
        <taxon>Gastropoda</taxon>
        <taxon>Heterobranchia</taxon>
        <taxon>Euthyneura</taxon>
        <taxon>Panpulmonata</taxon>
        <taxon>Sacoglossa</taxon>
        <taxon>Placobranchoidea</taxon>
        <taxon>Plakobranchidae</taxon>
        <taxon>Elysia</taxon>
    </lineage>
</organism>
<keyword evidence="3" id="KW-1185">Reference proteome</keyword>
<accession>A0AAE1B4T4</accession>
<dbReference type="AlphaFoldDB" id="A0AAE1B4T4"/>